<keyword evidence="2" id="KW-1185">Reference proteome</keyword>
<name>A0AAD9P0R1_RIDPI</name>
<dbReference type="AlphaFoldDB" id="A0AAD9P0R1"/>
<evidence type="ECO:0000313" key="2">
    <source>
        <dbReference type="Proteomes" id="UP001209878"/>
    </source>
</evidence>
<accession>A0AAD9P0R1</accession>
<sequence>MQYNLVFPFTPLLPLLCCYEQSENMYNAVQHYTFFKPVQPIQEDVYCVWFVVPQASRLLGFWPNLENNHLESLKRTRLFCLEEGVLLVCTITYLLLMNQWSTKCYP</sequence>
<dbReference type="Proteomes" id="UP001209878">
    <property type="component" value="Unassembled WGS sequence"/>
</dbReference>
<dbReference type="EMBL" id="JAODUO010000216">
    <property type="protein sequence ID" value="KAK2186007.1"/>
    <property type="molecule type" value="Genomic_DNA"/>
</dbReference>
<protein>
    <submittedName>
        <fullName evidence="1">Uncharacterized protein</fullName>
    </submittedName>
</protein>
<evidence type="ECO:0000313" key="1">
    <source>
        <dbReference type="EMBL" id="KAK2186007.1"/>
    </source>
</evidence>
<proteinExistence type="predicted"/>
<comment type="caution">
    <text evidence="1">The sequence shown here is derived from an EMBL/GenBank/DDBJ whole genome shotgun (WGS) entry which is preliminary data.</text>
</comment>
<organism evidence="1 2">
    <name type="scientific">Ridgeia piscesae</name>
    <name type="common">Tubeworm</name>
    <dbReference type="NCBI Taxonomy" id="27915"/>
    <lineage>
        <taxon>Eukaryota</taxon>
        <taxon>Metazoa</taxon>
        <taxon>Spiralia</taxon>
        <taxon>Lophotrochozoa</taxon>
        <taxon>Annelida</taxon>
        <taxon>Polychaeta</taxon>
        <taxon>Sedentaria</taxon>
        <taxon>Canalipalpata</taxon>
        <taxon>Sabellida</taxon>
        <taxon>Siboglinidae</taxon>
        <taxon>Ridgeia</taxon>
    </lineage>
</organism>
<reference evidence="1" key="1">
    <citation type="journal article" date="2023" name="Mol. Biol. Evol.">
        <title>Third-Generation Sequencing Reveals the Adaptive Role of the Epigenome in Three Deep-Sea Polychaetes.</title>
        <authorList>
            <person name="Perez M."/>
            <person name="Aroh O."/>
            <person name="Sun Y."/>
            <person name="Lan Y."/>
            <person name="Juniper S.K."/>
            <person name="Young C.R."/>
            <person name="Angers B."/>
            <person name="Qian P.Y."/>
        </authorList>
    </citation>
    <scope>NUCLEOTIDE SEQUENCE</scope>
    <source>
        <strain evidence="1">R07B-5</strain>
    </source>
</reference>
<gene>
    <name evidence="1" type="ORF">NP493_215g07043</name>
</gene>